<keyword evidence="2" id="KW-1185">Reference proteome</keyword>
<proteinExistence type="predicted"/>
<name>A0A161LWW3_9BACT</name>
<dbReference type="OrthoDB" id="9810154at2"/>
<dbReference type="EMBL" id="BDCR01000004">
    <property type="protein sequence ID" value="GAT63802.1"/>
    <property type="molecule type" value="Genomic_DNA"/>
</dbReference>
<dbReference type="PANTHER" id="PTHR47623:SF1">
    <property type="entry name" value="OS09G0287300 PROTEIN"/>
    <property type="match status" value="1"/>
</dbReference>
<reference evidence="2" key="1">
    <citation type="submission" date="2016-04" db="EMBL/GenBank/DDBJ databases">
        <title>Draft genome sequence of Paludibacter jiangxiensis strain NM7.</title>
        <authorList>
            <person name="Qiu Y."/>
            <person name="Matsuura N."/>
            <person name="Ohashi A."/>
            <person name="Tourlousse M.D."/>
            <person name="Sekiguchi Y."/>
        </authorList>
    </citation>
    <scope>NUCLEOTIDE SEQUENCE [LARGE SCALE GENOMIC DNA]</scope>
    <source>
        <strain evidence="2">NM7</strain>
    </source>
</reference>
<dbReference type="InterPro" id="IPR013078">
    <property type="entry name" value="His_Pase_superF_clade-1"/>
</dbReference>
<accession>A0A161LWW3</accession>
<dbReference type="SMART" id="SM00855">
    <property type="entry name" value="PGAM"/>
    <property type="match status" value="1"/>
</dbReference>
<reference evidence="2" key="2">
    <citation type="journal article" date="2017" name="Genome Announc.">
        <title>Draft genome sequence of Paludibacter jiangxiensis NM7(T), a propionate-producing fermentative bacterium.</title>
        <authorList>
            <person name="Qiu Y.-L."/>
            <person name="Tourlousse D.M."/>
            <person name="Matsuura N."/>
            <person name="Ohashi A."/>
            <person name="Sekiguchi Y."/>
        </authorList>
    </citation>
    <scope>NUCLEOTIDE SEQUENCE [LARGE SCALE GENOMIC DNA]</scope>
    <source>
        <strain evidence="2">NM7</strain>
    </source>
</reference>
<sequence length="161" mass="18152">MKKLILIRHAKAEILQPGIPDVDRILCERGKSDAVKMANQLYSTEITPNDVICSPAKRAVETATVFAEQYGIERLIKEEFLYGDYNFADIKQLLIEEVPLADTVLIVGHNPNLSYIIAKLTGNFNQHLPTAAVAVLEFDIEKWDDLQPSTGVLEMFFYPDK</sequence>
<dbReference type="RefSeq" id="WP_068705328.1">
    <property type="nucleotide sequence ID" value="NZ_BDCR01000004.1"/>
</dbReference>
<comment type="caution">
    <text evidence="1">The sequence shown here is derived from an EMBL/GenBank/DDBJ whole genome shotgun (WGS) entry which is preliminary data.</text>
</comment>
<evidence type="ECO:0000313" key="2">
    <source>
        <dbReference type="Proteomes" id="UP000076586"/>
    </source>
</evidence>
<organism evidence="1 2">
    <name type="scientific">Paludibacter jiangxiensis</name>
    <dbReference type="NCBI Taxonomy" id="681398"/>
    <lineage>
        <taxon>Bacteria</taxon>
        <taxon>Pseudomonadati</taxon>
        <taxon>Bacteroidota</taxon>
        <taxon>Bacteroidia</taxon>
        <taxon>Bacteroidales</taxon>
        <taxon>Paludibacteraceae</taxon>
        <taxon>Paludibacter</taxon>
    </lineage>
</organism>
<dbReference type="STRING" id="681398.PJIAN_4344"/>
<dbReference type="Proteomes" id="UP000076586">
    <property type="component" value="Unassembled WGS sequence"/>
</dbReference>
<dbReference type="Gene3D" id="3.40.50.1240">
    <property type="entry name" value="Phosphoglycerate mutase-like"/>
    <property type="match status" value="1"/>
</dbReference>
<dbReference type="AlphaFoldDB" id="A0A161LWW3"/>
<gene>
    <name evidence="1" type="ORF">PJIAN_4344</name>
</gene>
<dbReference type="CDD" id="cd07067">
    <property type="entry name" value="HP_PGM_like"/>
    <property type="match status" value="1"/>
</dbReference>
<evidence type="ECO:0000313" key="1">
    <source>
        <dbReference type="EMBL" id="GAT63802.1"/>
    </source>
</evidence>
<protein>
    <submittedName>
        <fullName evidence="1">Phosphohistidine phosphatase</fullName>
    </submittedName>
</protein>
<dbReference type="SUPFAM" id="SSF53254">
    <property type="entry name" value="Phosphoglycerate mutase-like"/>
    <property type="match status" value="1"/>
</dbReference>
<dbReference type="Pfam" id="PF00300">
    <property type="entry name" value="His_Phos_1"/>
    <property type="match status" value="1"/>
</dbReference>
<dbReference type="InterPro" id="IPR029033">
    <property type="entry name" value="His_PPase_superfam"/>
</dbReference>
<dbReference type="PANTHER" id="PTHR47623">
    <property type="entry name" value="OS09G0287300 PROTEIN"/>
    <property type="match status" value="1"/>
</dbReference>